<comment type="similarity">
    <text evidence="1">Belongs to the DNA mismatch repair MutS family.</text>
</comment>
<evidence type="ECO:0000256" key="1">
    <source>
        <dbReference type="ARBA" id="ARBA00006271"/>
    </source>
</evidence>
<dbReference type="STRING" id="81972.D7LA35"/>
<feature type="domain" description="DNA mismatch repair proteins mutS family" evidence="5">
    <location>
        <begin position="114"/>
        <end position="183"/>
    </location>
</feature>
<evidence type="ECO:0000256" key="3">
    <source>
        <dbReference type="ARBA" id="ARBA00022840"/>
    </source>
</evidence>
<dbReference type="GO" id="GO:0030983">
    <property type="term" value="F:mismatched DNA binding"/>
    <property type="evidence" value="ECO:0007669"/>
    <property type="project" value="InterPro"/>
</dbReference>
<sequence>MAKFKIFEVGVSESLGEHMRRFNLDIIEKAGLCISTELDYVYELVIGVIDVTRSKERGYQTLVKEGFCAELDELRQIYEELPEFLQEVSAKELEHFPHSHKEKLPPCIVYIFNKLVALLVFLSHIGSFVPADATTIGLTDSKFMTAEQSTFMKDLHQGGMMLRQATSRSVCLLDEFGKGTLTEGEDFSTLCIG</sequence>
<dbReference type="GO" id="GO:0005634">
    <property type="term" value="C:nucleus"/>
    <property type="evidence" value="ECO:0007669"/>
    <property type="project" value="TreeGrafter"/>
</dbReference>
<keyword evidence="7" id="KW-1185">Reference proteome</keyword>
<dbReference type="Pfam" id="PF00488">
    <property type="entry name" value="MutS_V"/>
    <property type="match status" value="1"/>
</dbReference>
<keyword evidence="2" id="KW-0547">Nucleotide-binding</keyword>
<evidence type="ECO:0000259" key="5">
    <source>
        <dbReference type="Pfam" id="PF00488"/>
    </source>
</evidence>
<keyword evidence="4" id="KW-0238">DNA-binding</keyword>
<gene>
    <name evidence="6" type="ORF">ARALYDRAFT_898369</name>
</gene>
<organism evidence="7">
    <name type="scientific">Arabidopsis lyrata subsp. lyrata</name>
    <name type="common">Lyre-leaved rock-cress</name>
    <dbReference type="NCBI Taxonomy" id="81972"/>
    <lineage>
        <taxon>Eukaryota</taxon>
        <taxon>Viridiplantae</taxon>
        <taxon>Streptophyta</taxon>
        <taxon>Embryophyta</taxon>
        <taxon>Tracheophyta</taxon>
        <taxon>Spermatophyta</taxon>
        <taxon>Magnoliopsida</taxon>
        <taxon>eudicotyledons</taxon>
        <taxon>Gunneridae</taxon>
        <taxon>Pentapetalae</taxon>
        <taxon>rosids</taxon>
        <taxon>malvids</taxon>
        <taxon>Brassicales</taxon>
        <taxon>Brassicaceae</taxon>
        <taxon>Camelineae</taxon>
        <taxon>Arabidopsis</taxon>
    </lineage>
</organism>
<accession>D7LA35</accession>
<dbReference type="GO" id="GO:0006298">
    <property type="term" value="P:mismatch repair"/>
    <property type="evidence" value="ECO:0007669"/>
    <property type="project" value="InterPro"/>
</dbReference>
<dbReference type="EMBL" id="GL348715">
    <property type="protein sequence ID" value="EFH59464.1"/>
    <property type="molecule type" value="Genomic_DNA"/>
</dbReference>
<dbReference type="PANTHER" id="PTHR11361">
    <property type="entry name" value="DNA MISMATCH REPAIR PROTEIN MUTS FAMILY MEMBER"/>
    <property type="match status" value="1"/>
</dbReference>
<dbReference type="PANTHER" id="PTHR11361:SF20">
    <property type="entry name" value="MUTS PROTEIN HOMOLOG 5"/>
    <property type="match status" value="1"/>
</dbReference>
<dbReference type="GO" id="GO:0140664">
    <property type="term" value="F:ATP-dependent DNA damage sensor activity"/>
    <property type="evidence" value="ECO:0007669"/>
    <property type="project" value="InterPro"/>
</dbReference>
<evidence type="ECO:0000313" key="6">
    <source>
        <dbReference type="EMBL" id="EFH59464.1"/>
    </source>
</evidence>
<dbReference type="Gramene" id="scaffold_302339.1">
    <property type="protein sequence ID" value="scaffold_302339.1"/>
    <property type="gene ID" value="scaffold_302339.1"/>
</dbReference>
<name>D7LA35_ARALL</name>
<dbReference type="Gene3D" id="3.40.50.300">
    <property type="entry name" value="P-loop containing nucleotide triphosphate hydrolases"/>
    <property type="match status" value="1"/>
</dbReference>
<reference evidence="7" key="1">
    <citation type="journal article" date="2011" name="Nat. Genet.">
        <title>The Arabidopsis lyrata genome sequence and the basis of rapid genome size change.</title>
        <authorList>
            <person name="Hu T.T."/>
            <person name="Pattyn P."/>
            <person name="Bakker E.G."/>
            <person name="Cao J."/>
            <person name="Cheng J.-F."/>
            <person name="Clark R.M."/>
            <person name="Fahlgren N."/>
            <person name="Fawcett J.A."/>
            <person name="Grimwood J."/>
            <person name="Gundlach H."/>
            <person name="Haberer G."/>
            <person name="Hollister J.D."/>
            <person name="Ossowski S."/>
            <person name="Ottilar R.P."/>
            <person name="Salamov A.A."/>
            <person name="Schneeberger K."/>
            <person name="Spannagl M."/>
            <person name="Wang X."/>
            <person name="Yang L."/>
            <person name="Nasrallah M.E."/>
            <person name="Bergelson J."/>
            <person name="Carrington J.C."/>
            <person name="Gaut B.S."/>
            <person name="Schmutz J."/>
            <person name="Mayer K.F.X."/>
            <person name="Van de Peer Y."/>
            <person name="Grigoriev I.V."/>
            <person name="Nordborg M."/>
            <person name="Weigel D."/>
            <person name="Guo Y.-L."/>
        </authorList>
    </citation>
    <scope>NUCLEOTIDE SEQUENCE [LARGE SCALE GENOMIC DNA]</scope>
    <source>
        <strain evidence="7">cv. MN47</strain>
    </source>
</reference>
<proteinExistence type="inferred from homology"/>
<dbReference type="SUPFAM" id="SSF48334">
    <property type="entry name" value="DNA repair protein MutS, domain III"/>
    <property type="match status" value="1"/>
</dbReference>
<dbReference type="InterPro" id="IPR000432">
    <property type="entry name" value="DNA_mismatch_repair_MutS_C"/>
</dbReference>
<dbReference type="HOGENOM" id="CLU_1410586_0_0_1"/>
<dbReference type="InterPro" id="IPR045076">
    <property type="entry name" value="MutS"/>
</dbReference>
<dbReference type="AlphaFoldDB" id="D7LA35"/>
<dbReference type="InterPro" id="IPR027417">
    <property type="entry name" value="P-loop_NTPase"/>
</dbReference>
<dbReference type="GO" id="GO:0005524">
    <property type="term" value="F:ATP binding"/>
    <property type="evidence" value="ECO:0007669"/>
    <property type="project" value="UniProtKB-KW"/>
</dbReference>
<dbReference type="eggNOG" id="KOG0221">
    <property type="taxonomic scope" value="Eukaryota"/>
</dbReference>
<keyword evidence="3" id="KW-0067">ATP-binding</keyword>
<dbReference type="GO" id="GO:0051026">
    <property type="term" value="P:chiasma assembly"/>
    <property type="evidence" value="ECO:0007669"/>
    <property type="project" value="TreeGrafter"/>
</dbReference>
<protein>
    <recommendedName>
        <fullName evidence="5">DNA mismatch repair proteins mutS family domain-containing protein</fullName>
    </recommendedName>
</protein>
<evidence type="ECO:0000256" key="2">
    <source>
        <dbReference type="ARBA" id="ARBA00022741"/>
    </source>
</evidence>
<evidence type="ECO:0000256" key="4">
    <source>
        <dbReference type="ARBA" id="ARBA00023125"/>
    </source>
</evidence>
<dbReference type="InterPro" id="IPR036187">
    <property type="entry name" value="DNA_mismatch_repair_MutS_sf"/>
</dbReference>
<evidence type="ECO:0000313" key="7">
    <source>
        <dbReference type="Proteomes" id="UP000008694"/>
    </source>
</evidence>
<dbReference type="Proteomes" id="UP000008694">
    <property type="component" value="Unassembled WGS sequence"/>
</dbReference>